<comment type="similarity">
    <text evidence="1">Belongs to the Gfa family.</text>
</comment>
<evidence type="ECO:0000256" key="2">
    <source>
        <dbReference type="ARBA" id="ARBA00022723"/>
    </source>
</evidence>
<evidence type="ECO:0000313" key="5">
    <source>
        <dbReference type="EMBL" id="KEJ98190.1"/>
    </source>
</evidence>
<dbReference type="AlphaFoldDB" id="A0A073J8P8"/>
<accession>A0A073J8P8</accession>
<evidence type="ECO:0000313" key="6">
    <source>
        <dbReference type="Proteomes" id="UP000027746"/>
    </source>
</evidence>
<dbReference type="EMBL" id="JAMD01000001">
    <property type="protein sequence ID" value="KEJ98190.1"/>
    <property type="molecule type" value="Genomic_DNA"/>
</dbReference>
<dbReference type="PANTHER" id="PTHR28620">
    <property type="entry name" value="CENTROMERE PROTEIN V"/>
    <property type="match status" value="1"/>
</dbReference>
<dbReference type="PANTHER" id="PTHR28620:SF1">
    <property type="entry name" value="CENP-V_GFA DOMAIN-CONTAINING PROTEIN"/>
    <property type="match status" value="1"/>
</dbReference>
<dbReference type="InterPro" id="IPR052355">
    <property type="entry name" value="CENP-V-like"/>
</dbReference>
<dbReference type="GeneID" id="68870746"/>
<dbReference type="GO" id="GO:0016846">
    <property type="term" value="F:carbon-sulfur lyase activity"/>
    <property type="evidence" value="ECO:0007669"/>
    <property type="project" value="InterPro"/>
</dbReference>
<dbReference type="OrthoDB" id="9807246at2"/>
<dbReference type="InterPro" id="IPR006913">
    <property type="entry name" value="CENP-V/GFA"/>
</dbReference>
<dbReference type="Gene3D" id="2.170.150.70">
    <property type="match status" value="1"/>
</dbReference>
<dbReference type="Proteomes" id="UP000027746">
    <property type="component" value="Unassembled WGS sequence"/>
</dbReference>
<dbReference type="InterPro" id="IPR011057">
    <property type="entry name" value="Mss4-like_sf"/>
</dbReference>
<evidence type="ECO:0000256" key="3">
    <source>
        <dbReference type="ARBA" id="ARBA00022833"/>
    </source>
</evidence>
<dbReference type="Pfam" id="PF04828">
    <property type="entry name" value="GFA"/>
    <property type="match status" value="1"/>
</dbReference>
<gene>
    <name evidence="5" type="ORF">SUH3_04125</name>
</gene>
<keyword evidence="3" id="KW-0862">Zinc</keyword>
<dbReference type="RefSeq" id="WP_037921721.1">
    <property type="nucleotide sequence ID" value="NZ_CP054599.1"/>
</dbReference>
<comment type="caution">
    <text evidence="5">The sequence shown here is derived from an EMBL/GenBank/DDBJ whole genome shotgun (WGS) entry which is preliminary data.</text>
</comment>
<feature type="domain" description="CENP-V/GFA" evidence="4">
    <location>
        <begin position="6"/>
        <end position="114"/>
    </location>
</feature>
<protein>
    <submittedName>
        <fullName evidence="5">Aldehyde-activating protein</fullName>
    </submittedName>
</protein>
<evidence type="ECO:0000256" key="1">
    <source>
        <dbReference type="ARBA" id="ARBA00005495"/>
    </source>
</evidence>
<evidence type="ECO:0000259" key="4">
    <source>
        <dbReference type="PROSITE" id="PS51891"/>
    </source>
</evidence>
<reference evidence="5 6" key="1">
    <citation type="submission" date="2014-01" db="EMBL/GenBank/DDBJ databases">
        <title>Sulfitobacter sp. H3 (MCCC 1A00686) Genome Sequencing.</title>
        <authorList>
            <person name="Lai Q."/>
            <person name="Hong Z."/>
        </authorList>
    </citation>
    <scope>NUCLEOTIDE SEQUENCE [LARGE SCALE GENOMIC DNA]</scope>
    <source>
        <strain evidence="5 6">H3</strain>
    </source>
</reference>
<proteinExistence type="inferred from homology"/>
<sequence>MTALRVDARCHCGAVHIRATLPDGLQDVARCDCSFCRRRGAAAVTALAADLEVVKGADNLTLYSFGTHTAQHHFCKTCGIYTHHRRRSDPTQCGVNLGCIDGVNPRDHEPIRWTDGVNHVSDQ</sequence>
<dbReference type="SUPFAM" id="SSF51316">
    <property type="entry name" value="Mss4-like"/>
    <property type="match status" value="1"/>
</dbReference>
<organism evidence="5 6">
    <name type="scientific">Pseudosulfitobacter pseudonitzschiae</name>
    <dbReference type="NCBI Taxonomy" id="1402135"/>
    <lineage>
        <taxon>Bacteria</taxon>
        <taxon>Pseudomonadati</taxon>
        <taxon>Pseudomonadota</taxon>
        <taxon>Alphaproteobacteria</taxon>
        <taxon>Rhodobacterales</taxon>
        <taxon>Roseobacteraceae</taxon>
        <taxon>Pseudosulfitobacter</taxon>
    </lineage>
</organism>
<keyword evidence="2" id="KW-0479">Metal-binding</keyword>
<dbReference type="PROSITE" id="PS51891">
    <property type="entry name" value="CENP_V_GFA"/>
    <property type="match status" value="1"/>
</dbReference>
<name>A0A073J8P8_9RHOB</name>
<dbReference type="GO" id="GO:0046872">
    <property type="term" value="F:metal ion binding"/>
    <property type="evidence" value="ECO:0007669"/>
    <property type="project" value="UniProtKB-KW"/>
</dbReference>
<keyword evidence="6" id="KW-1185">Reference proteome</keyword>